<dbReference type="SUPFAM" id="SSF48452">
    <property type="entry name" value="TPR-like"/>
    <property type="match status" value="1"/>
</dbReference>
<evidence type="ECO:0000256" key="2">
    <source>
        <dbReference type="ARBA" id="ARBA00022490"/>
    </source>
</evidence>
<proteinExistence type="predicted"/>
<comment type="subcellular location">
    <subcellularLocation>
        <location evidence="1">Cytoplasm</location>
    </subcellularLocation>
</comment>
<evidence type="ECO:0000256" key="1">
    <source>
        <dbReference type="ARBA" id="ARBA00004496"/>
    </source>
</evidence>
<protein>
    <recommendedName>
        <fullName evidence="5">Tetratricopeptide repeat protein 29</fullName>
    </recommendedName>
</protein>
<evidence type="ECO:0000256" key="6">
    <source>
        <dbReference type="ARBA" id="ARBA00044739"/>
    </source>
</evidence>
<dbReference type="PANTHER" id="PTHR46630:SF1">
    <property type="entry name" value="TETRATRICOPEPTIDE REPEAT PROTEIN 29"/>
    <property type="match status" value="1"/>
</dbReference>
<keyword evidence="3" id="KW-0677">Repeat</keyword>
<dbReference type="PANTHER" id="PTHR46630">
    <property type="entry name" value="TETRATRICOPEPTIDE REPEAT PROTEIN 29"/>
    <property type="match status" value="1"/>
</dbReference>
<accession>A0AAJ7PCJ8</accession>
<dbReference type="CTD" id="83894"/>
<organism evidence="7 8">
    <name type="scientific">Lates calcarifer</name>
    <name type="common">Barramundi</name>
    <name type="synonym">Holocentrus calcarifer</name>
    <dbReference type="NCBI Taxonomy" id="8187"/>
    <lineage>
        <taxon>Eukaryota</taxon>
        <taxon>Metazoa</taxon>
        <taxon>Chordata</taxon>
        <taxon>Craniata</taxon>
        <taxon>Vertebrata</taxon>
        <taxon>Euteleostomi</taxon>
        <taxon>Actinopterygii</taxon>
        <taxon>Neopterygii</taxon>
        <taxon>Teleostei</taxon>
        <taxon>Neoteleostei</taxon>
        <taxon>Acanthomorphata</taxon>
        <taxon>Carangaria</taxon>
        <taxon>Carangaria incertae sedis</taxon>
        <taxon>Centropomidae</taxon>
        <taxon>Lates</taxon>
    </lineage>
</organism>
<reference evidence="8" key="1">
    <citation type="submission" date="2025-08" db="UniProtKB">
        <authorList>
            <consortium name="RefSeq"/>
        </authorList>
    </citation>
    <scope>IDENTIFICATION</scope>
    <source>
        <tissue evidence="8">Brain</tissue>
    </source>
</reference>
<dbReference type="InterPro" id="IPR051476">
    <property type="entry name" value="Bac_ResReg_Asp_Phosphatase"/>
</dbReference>
<keyword evidence="2" id="KW-0963">Cytoplasm</keyword>
<gene>
    <name evidence="8" type="primary">ttc29</name>
</gene>
<dbReference type="Gene3D" id="1.25.40.10">
    <property type="entry name" value="Tetratricopeptide repeat domain"/>
    <property type="match status" value="1"/>
</dbReference>
<dbReference type="AlphaFoldDB" id="A0AAJ7PCJ8"/>
<dbReference type="InterPro" id="IPR019734">
    <property type="entry name" value="TPR_rpt"/>
</dbReference>
<comment type="function">
    <text evidence="6">Axonemal protein which is implicated in axonemal and/or peri-axonemal structure assembly and regulates flagellum assembly and beating and therefore sperm motility.</text>
</comment>
<dbReference type="GeneID" id="108873729"/>
<evidence type="ECO:0000313" key="7">
    <source>
        <dbReference type="Proteomes" id="UP000694890"/>
    </source>
</evidence>
<evidence type="ECO:0000313" key="8">
    <source>
        <dbReference type="RefSeq" id="XP_018517525.2"/>
    </source>
</evidence>
<dbReference type="RefSeq" id="XP_018517525.2">
    <property type="nucleotide sequence ID" value="XM_018662009.2"/>
</dbReference>
<evidence type="ECO:0000256" key="4">
    <source>
        <dbReference type="ARBA" id="ARBA00022803"/>
    </source>
</evidence>
<dbReference type="GO" id="GO:0005737">
    <property type="term" value="C:cytoplasm"/>
    <property type="evidence" value="ECO:0007669"/>
    <property type="project" value="UniProtKB-SubCell"/>
</dbReference>
<keyword evidence="4" id="KW-0802">TPR repeat</keyword>
<dbReference type="Proteomes" id="UP000694890">
    <property type="component" value="Linkage group LG14"/>
</dbReference>
<dbReference type="InterPro" id="IPR011990">
    <property type="entry name" value="TPR-like_helical_dom_sf"/>
</dbReference>
<dbReference type="SMART" id="SM00028">
    <property type="entry name" value="TPR"/>
    <property type="match status" value="4"/>
</dbReference>
<evidence type="ECO:0000256" key="3">
    <source>
        <dbReference type="ARBA" id="ARBA00022737"/>
    </source>
</evidence>
<dbReference type="KEGG" id="lcf:108873729"/>
<dbReference type="GO" id="GO:0036126">
    <property type="term" value="C:sperm flagellum"/>
    <property type="evidence" value="ECO:0007669"/>
    <property type="project" value="TreeGrafter"/>
</dbReference>
<dbReference type="Pfam" id="PF13181">
    <property type="entry name" value="TPR_8"/>
    <property type="match status" value="1"/>
</dbReference>
<evidence type="ECO:0000256" key="5">
    <source>
        <dbReference type="ARBA" id="ARBA00040665"/>
    </source>
</evidence>
<sequence length="499" mass="56041">MSSAVAGQRRTGSLLPEISTCRSKRRRSNQYSTLKQEFFQSGSLSDKSDETLTRGETAQFRHSVKQNICVQMLQEGYHRSFAEFFFLLQSDQDRRAAAEPGSALRLQTPLEEQRDKLETMRLHLNQAEQAERTGSWSTVCEQRLFLGRYFSAPEDLLLSLHFYHSCADREQGGSSRPATEARACMAELYLQQGELQEARRQAELCLKQAEDGSWLDLTGRPLRLRALQALWGIYDRLADIPLDAANHSEALELLHKGHNMAAESEDKHIEGEAAYRLGLAYQLTGDHDTAKKFFNSSMQICGTLQDADGLGKAYKAMAKSMESEGNIDETVRCLEKLIDVTRSNGLQHNLADACICLGNLYYSMGQYSRACDCFLQGYKVACNIGDVALLQRAQLWVASARAHSMIRKYSTDVESASPAALRRLVVWKETRGHEELSPDSTDPTATARWIALKFVAYVRVSLRMDPTNSGDADSPTIGWITMKSPLHLKAKLCWERVTC</sequence>
<dbReference type="GO" id="GO:0003341">
    <property type="term" value="P:cilium movement"/>
    <property type="evidence" value="ECO:0007669"/>
    <property type="project" value="TreeGrafter"/>
</dbReference>
<name>A0AAJ7PCJ8_LATCA</name>